<dbReference type="Gene3D" id="1.10.260.40">
    <property type="entry name" value="lambda repressor-like DNA-binding domains"/>
    <property type="match status" value="1"/>
</dbReference>
<protein>
    <submittedName>
        <fullName evidence="2">Helix-turn-helix protein</fullName>
    </submittedName>
</protein>
<dbReference type="OrthoDB" id="4762426at2"/>
<dbReference type="InterPro" id="IPR010982">
    <property type="entry name" value="Lambda_DNA-bd_dom_sf"/>
</dbReference>
<organism evidence="2 3">
    <name type="scientific">Mucilaginibacter yixingensis</name>
    <dbReference type="NCBI Taxonomy" id="1295612"/>
    <lineage>
        <taxon>Bacteria</taxon>
        <taxon>Pseudomonadati</taxon>
        <taxon>Bacteroidota</taxon>
        <taxon>Sphingobacteriia</taxon>
        <taxon>Sphingobacteriales</taxon>
        <taxon>Sphingobacteriaceae</taxon>
        <taxon>Mucilaginibacter</taxon>
    </lineage>
</organism>
<accession>A0A2T5JBC1</accession>
<dbReference type="AlphaFoldDB" id="A0A2T5JBC1"/>
<evidence type="ECO:0000313" key="2">
    <source>
        <dbReference type="EMBL" id="PTQ98160.1"/>
    </source>
</evidence>
<dbReference type="RefSeq" id="WP_107828341.1">
    <property type="nucleotide sequence ID" value="NZ_CP160205.1"/>
</dbReference>
<dbReference type="GO" id="GO:0003677">
    <property type="term" value="F:DNA binding"/>
    <property type="evidence" value="ECO:0007669"/>
    <property type="project" value="InterPro"/>
</dbReference>
<evidence type="ECO:0000313" key="3">
    <source>
        <dbReference type="Proteomes" id="UP000244168"/>
    </source>
</evidence>
<dbReference type="EMBL" id="QAOQ01000003">
    <property type="protein sequence ID" value="PTQ98160.1"/>
    <property type="molecule type" value="Genomic_DNA"/>
</dbReference>
<feature type="domain" description="HTH cro/C1-type" evidence="1">
    <location>
        <begin position="20"/>
        <end position="70"/>
    </location>
</feature>
<dbReference type="InterPro" id="IPR001387">
    <property type="entry name" value="Cro/C1-type_HTH"/>
</dbReference>
<comment type="caution">
    <text evidence="2">The sequence shown here is derived from an EMBL/GenBank/DDBJ whole genome shotgun (WGS) entry which is preliminary data.</text>
</comment>
<dbReference type="CDD" id="cd00093">
    <property type="entry name" value="HTH_XRE"/>
    <property type="match status" value="1"/>
</dbReference>
<sequence length="108" mass="12654">MSYHNRTPFQSFGEFIQHNRKKLRLSQTALALMLEIDRAHLSRIECGIKQLNAEKLEPLSRIFKLKLAEVQREFYSDLIVSEILRNNCPESVLETARAKVKYLKAIHK</sequence>
<dbReference type="PROSITE" id="PS50943">
    <property type="entry name" value="HTH_CROC1"/>
    <property type="match status" value="1"/>
</dbReference>
<dbReference type="Proteomes" id="UP000244168">
    <property type="component" value="Unassembled WGS sequence"/>
</dbReference>
<dbReference type="Pfam" id="PF01381">
    <property type="entry name" value="HTH_3"/>
    <property type="match status" value="1"/>
</dbReference>
<dbReference type="SMART" id="SM00530">
    <property type="entry name" value="HTH_XRE"/>
    <property type="match status" value="1"/>
</dbReference>
<reference evidence="2 3" key="1">
    <citation type="submission" date="2018-04" db="EMBL/GenBank/DDBJ databases">
        <title>Genomic Encyclopedia of Archaeal and Bacterial Type Strains, Phase II (KMG-II): from individual species to whole genera.</title>
        <authorList>
            <person name="Goeker M."/>
        </authorList>
    </citation>
    <scope>NUCLEOTIDE SEQUENCE [LARGE SCALE GENOMIC DNA]</scope>
    <source>
        <strain evidence="2 3">DSM 26809</strain>
    </source>
</reference>
<evidence type="ECO:0000259" key="1">
    <source>
        <dbReference type="PROSITE" id="PS50943"/>
    </source>
</evidence>
<name>A0A2T5JBC1_9SPHI</name>
<dbReference type="SUPFAM" id="SSF47413">
    <property type="entry name" value="lambda repressor-like DNA-binding domains"/>
    <property type="match status" value="1"/>
</dbReference>
<proteinExistence type="predicted"/>
<keyword evidence="3" id="KW-1185">Reference proteome</keyword>
<gene>
    <name evidence="2" type="ORF">C8P68_103320</name>
</gene>